<evidence type="ECO:0000256" key="7">
    <source>
        <dbReference type="SAM" id="Phobius"/>
    </source>
</evidence>
<dbReference type="Proteomes" id="UP000681340">
    <property type="component" value="Unassembled WGS sequence"/>
</dbReference>
<sequence length="628" mass="63366">MLRMSISGLAERWQLFVGATLSVCLGVALVQSSLLLLISAATLDPPAGLSPAERLRFSDSAEASVALLGVTLGFSAFLAVFIISSTFAFTVAQRRRDLALLRLVGGGRRHVRRLLMGEALLLGLIGTVTGVPAGLAVMALQTRLLVGFGFVPGGFTGQWRDWILGASAGVGLGLALAGVLVAARRAARVRPLDALRDPDAGRVMTAGRWLTGLFFAAGAVALIILAPVGGPAGGQALTMNVSLCAAVALSLLAPVLVPGVARLIPAAGVTGMLARANLRDEVRRSAATAAPLIVLIGVVFGQVGASASFAAAGVAEQRRGTAADLVVETTGPGFPAVAGVASFSSETETPLRITTGRGDTADTLIQSALVVEPAAFARAHPGSGYLQALRGNAVAGGPGREGFSRGDTVTAHFAGTDHSLPVVAEVPTTIGGGAALLVPAGLLPADQLAGAPTRTFVTLAPGADPARVTAELSTVGTVTGVDDWLRADAEARTSTSDDIMLIVLGLGGLYALIGVVNAVVIAAAARGREFAAARATGLTRLQVLRAALLESSAVTMIGVFLGALAAAGTYVAVLATTSAVTGTATLDLPWTLMAVLAVVAFVVTGLTSLLTSWSATRVAPVSLLGAWE</sequence>
<dbReference type="GO" id="GO:0098797">
    <property type="term" value="C:plasma membrane protein complex"/>
    <property type="evidence" value="ECO:0007669"/>
    <property type="project" value="TreeGrafter"/>
</dbReference>
<evidence type="ECO:0000256" key="6">
    <source>
        <dbReference type="ARBA" id="ARBA00023136"/>
    </source>
</evidence>
<reference evidence="9" key="1">
    <citation type="submission" date="2021-03" db="EMBL/GenBank/DDBJ databases">
        <title>Whole genome shotgun sequence of Actinoplanes auranticolor NBRC 12245.</title>
        <authorList>
            <person name="Komaki H."/>
            <person name="Tamura T."/>
        </authorList>
    </citation>
    <scope>NUCLEOTIDE SEQUENCE</scope>
    <source>
        <strain evidence="9">NBRC 12245</strain>
    </source>
</reference>
<evidence type="ECO:0000259" key="8">
    <source>
        <dbReference type="Pfam" id="PF02687"/>
    </source>
</evidence>
<feature type="transmembrane region" description="Helical" evidence="7">
    <location>
        <begin position="285"/>
        <end position="305"/>
    </location>
</feature>
<keyword evidence="4 7" id="KW-0812">Transmembrane</keyword>
<feature type="transmembrane region" description="Helical" evidence="7">
    <location>
        <begin position="590"/>
        <end position="610"/>
    </location>
</feature>
<feature type="transmembrane region" description="Helical" evidence="7">
    <location>
        <begin position="209"/>
        <end position="228"/>
    </location>
</feature>
<dbReference type="PANTHER" id="PTHR30489">
    <property type="entry name" value="LIPOPROTEIN-RELEASING SYSTEM TRANSMEMBRANE PROTEIN LOLE"/>
    <property type="match status" value="1"/>
</dbReference>
<gene>
    <name evidence="9" type="ORF">Aau02nite_75130</name>
</gene>
<protein>
    <submittedName>
        <fullName evidence="9">ABC transporter permease</fullName>
    </submittedName>
</protein>
<keyword evidence="10" id="KW-1185">Reference proteome</keyword>
<evidence type="ECO:0000256" key="5">
    <source>
        <dbReference type="ARBA" id="ARBA00022989"/>
    </source>
</evidence>
<feature type="transmembrane region" description="Helical" evidence="7">
    <location>
        <begin position="546"/>
        <end position="570"/>
    </location>
</feature>
<feature type="domain" description="ABC3 transporter permease C-terminal" evidence="8">
    <location>
        <begin position="71"/>
        <end position="189"/>
    </location>
</feature>
<dbReference type="Pfam" id="PF02687">
    <property type="entry name" value="FtsX"/>
    <property type="match status" value="2"/>
</dbReference>
<keyword evidence="3" id="KW-1003">Cell membrane</keyword>
<evidence type="ECO:0000313" key="9">
    <source>
        <dbReference type="EMBL" id="GIM77276.1"/>
    </source>
</evidence>
<dbReference type="InterPro" id="IPR051447">
    <property type="entry name" value="Lipoprotein-release_system"/>
</dbReference>
<feature type="transmembrane region" description="Helical" evidence="7">
    <location>
        <begin position="119"/>
        <end position="142"/>
    </location>
</feature>
<name>A0A919VUK9_9ACTN</name>
<evidence type="ECO:0000256" key="1">
    <source>
        <dbReference type="ARBA" id="ARBA00004651"/>
    </source>
</evidence>
<comment type="similarity">
    <text evidence="2">Belongs to the ABC-4 integral membrane protein family. LolC/E subfamily.</text>
</comment>
<feature type="transmembrane region" description="Helical" evidence="7">
    <location>
        <begin position="240"/>
        <end position="264"/>
    </location>
</feature>
<evidence type="ECO:0000256" key="2">
    <source>
        <dbReference type="ARBA" id="ARBA00005236"/>
    </source>
</evidence>
<dbReference type="GO" id="GO:0044874">
    <property type="term" value="P:lipoprotein localization to outer membrane"/>
    <property type="evidence" value="ECO:0007669"/>
    <property type="project" value="TreeGrafter"/>
</dbReference>
<evidence type="ECO:0000313" key="10">
    <source>
        <dbReference type="Proteomes" id="UP000681340"/>
    </source>
</evidence>
<feature type="transmembrane region" description="Helical" evidence="7">
    <location>
        <begin position="21"/>
        <end position="43"/>
    </location>
</feature>
<dbReference type="InterPro" id="IPR003838">
    <property type="entry name" value="ABC3_permease_C"/>
</dbReference>
<comment type="caution">
    <text evidence="9">The sequence shown here is derived from an EMBL/GenBank/DDBJ whole genome shotgun (WGS) entry which is preliminary data.</text>
</comment>
<accession>A0A919VUK9</accession>
<dbReference type="EMBL" id="BOQL01000066">
    <property type="protein sequence ID" value="GIM77276.1"/>
    <property type="molecule type" value="Genomic_DNA"/>
</dbReference>
<feature type="transmembrane region" description="Helical" evidence="7">
    <location>
        <begin position="162"/>
        <end position="183"/>
    </location>
</feature>
<feature type="domain" description="ABC3 transporter permease C-terminal" evidence="8">
    <location>
        <begin position="502"/>
        <end position="618"/>
    </location>
</feature>
<comment type="subcellular location">
    <subcellularLocation>
        <location evidence="1">Cell membrane</location>
        <topology evidence="1">Multi-pass membrane protein</topology>
    </subcellularLocation>
</comment>
<organism evidence="9 10">
    <name type="scientific">Actinoplanes auranticolor</name>
    <dbReference type="NCBI Taxonomy" id="47988"/>
    <lineage>
        <taxon>Bacteria</taxon>
        <taxon>Bacillati</taxon>
        <taxon>Actinomycetota</taxon>
        <taxon>Actinomycetes</taxon>
        <taxon>Micromonosporales</taxon>
        <taxon>Micromonosporaceae</taxon>
        <taxon>Actinoplanes</taxon>
    </lineage>
</organism>
<evidence type="ECO:0000256" key="3">
    <source>
        <dbReference type="ARBA" id="ARBA00022475"/>
    </source>
</evidence>
<dbReference type="PANTHER" id="PTHR30489:SF0">
    <property type="entry name" value="LIPOPROTEIN-RELEASING SYSTEM TRANSMEMBRANE PROTEIN LOLE"/>
    <property type="match status" value="1"/>
</dbReference>
<keyword evidence="5 7" id="KW-1133">Transmembrane helix</keyword>
<dbReference type="AlphaFoldDB" id="A0A919VUK9"/>
<evidence type="ECO:0000256" key="4">
    <source>
        <dbReference type="ARBA" id="ARBA00022692"/>
    </source>
</evidence>
<proteinExistence type="inferred from homology"/>
<feature type="transmembrane region" description="Helical" evidence="7">
    <location>
        <begin position="499"/>
        <end position="525"/>
    </location>
</feature>
<keyword evidence="6 7" id="KW-0472">Membrane</keyword>
<feature type="transmembrane region" description="Helical" evidence="7">
    <location>
        <begin position="63"/>
        <end position="92"/>
    </location>
</feature>